<dbReference type="InterPro" id="IPR008271">
    <property type="entry name" value="Ser/Thr_kinase_AS"/>
</dbReference>
<protein>
    <recommendedName>
        <fullName evidence="1">non-specific serine/threonine protein kinase</fullName>
        <ecNumber evidence="1">2.7.11.1</ecNumber>
    </recommendedName>
</protein>
<keyword evidence="5" id="KW-0418">Kinase</keyword>
<dbReference type="AlphaFoldDB" id="A0A109UXD1"/>
<dbReference type="InterPro" id="IPR011009">
    <property type="entry name" value="Kinase-like_dom_sf"/>
</dbReference>
<dbReference type="EC" id="2.7.11.1" evidence="1"/>
<keyword evidence="2" id="KW-0723">Serine/threonine-protein kinase</keyword>
<dbReference type="GO" id="GO:0035861">
    <property type="term" value="C:site of double-strand break"/>
    <property type="evidence" value="ECO:0007669"/>
    <property type="project" value="TreeGrafter"/>
</dbReference>
<evidence type="ECO:0000313" key="11">
    <source>
        <dbReference type="EMBL" id="AMD19278.1"/>
    </source>
</evidence>
<dbReference type="FunFam" id="1.10.510.10:FF:001035">
    <property type="entry name" value="Serine/threonine-protein kinase CHK1"/>
    <property type="match status" value="1"/>
</dbReference>
<evidence type="ECO:0000256" key="3">
    <source>
        <dbReference type="ARBA" id="ARBA00022679"/>
    </source>
</evidence>
<organism evidence="11 12">
    <name type="scientific">Eremothecium sinecaudum</name>
    <dbReference type="NCBI Taxonomy" id="45286"/>
    <lineage>
        <taxon>Eukaryota</taxon>
        <taxon>Fungi</taxon>
        <taxon>Dikarya</taxon>
        <taxon>Ascomycota</taxon>
        <taxon>Saccharomycotina</taxon>
        <taxon>Saccharomycetes</taxon>
        <taxon>Saccharomycetales</taxon>
        <taxon>Saccharomycetaceae</taxon>
        <taxon>Eremothecium</taxon>
    </lineage>
</organism>
<dbReference type="GO" id="GO:0004674">
    <property type="term" value="F:protein serine/threonine kinase activity"/>
    <property type="evidence" value="ECO:0007669"/>
    <property type="project" value="UniProtKB-KW"/>
</dbReference>
<dbReference type="GO" id="GO:0007095">
    <property type="term" value="P:mitotic G2 DNA damage checkpoint signaling"/>
    <property type="evidence" value="ECO:0007669"/>
    <property type="project" value="TreeGrafter"/>
</dbReference>
<evidence type="ECO:0000259" key="10">
    <source>
        <dbReference type="PROSITE" id="PS50011"/>
    </source>
</evidence>
<comment type="catalytic activity">
    <reaction evidence="8">
        <text>L-seryl-[protein] + ATP = O-phospho-L-seryl-[protein] + ADP + H(+)</text>
        <dbReference type="Rhea" id="RHEA:17989"/>
        <dbReference type="Rhea" id="RHEA-COMP:9863"/>
        <dbReference type="Rhea" id="RHEA-COMP:11604"/>
        <dbReference type="ChEBI" id="CHEBI:15378"/>
        <dbReference type="ChEBI" id="CHEBI:29999"/>
        <dbReference type="ChEBI" id="CHEBI:30616"/>
        <dbReference type="ChEBI" id="CHEBI:83421"/>
        <dbReference type="ChEBI" id="CHEBI:456216"/>
        <dbReference type="EC" id="2.7.11.1"/>
    </reaction>
</comment>
<comment type="catalytic activity">
    <reaction evidence="7">
        <text>L-threonyl-[protein] + ATP = O-phospho-L-threonyl-[protein] + ADP + H(+)</text>
        <dbReference type="Rhea" id="RHEA:46608"/>
        <dbReference type="Rhea" id="RHEA-COMP:11060"/>
        <dbReference type="Rhea" id="RHEA-COMP:11605"/>
        <dbReference type="ChEBI" id="CHEBI:15378"/>
        <dbReference type="ChEBI" id="CHEBI:30013"/>
        <dbReference type="ChEBI" id="CHEBI:30616"/>
        <dbReference type="ChEBI" id="CHEBI:61977"/>
        <dbReference type="ChEBI" id="CHEBI:456216"/>
        <dbReference type="EC" id="2.7.11.1"/>
    </reaction>
</comment>
<accession>A0A109UXD1</accession>
<dbReference type="GO" id="GO:0005634">
    <property type="term" value="C:nucleus"/>
    <property type="evidence" value="ECO:0007669"/>
    <property type="project" value="TreeGrafter"/>
</dbReference>
<dbReference type="OrthoDB" id="539158at2759"/>
<dbReference type="STRING" id="45286.A0A109UXD1"/>
<dbReference type="Pfam" id="PF00069">
    <property type="entry name" value="Pkinase"/>
    <property type="match status" value="1"/>
</dbReference>
<dbReference type="GO" id="GO:0005524">
    <property type="term" value="F:ATP binding"/>
    <property type="evidence" value="ECO:0007669"/>
    <property type="project" value="UniProtKB-UniRule"/>
</dbReference>
<feature type="domain" description="Protein kinase" evidence="10">
    <location>
        <begin position="15"/>
        <end position="280"/>
    </location>
</feature>
<evidence type="ECO:0000256" key="1">
    <source>
        <dbReference type="ARBA" id="ARBA00012513"/>
    </source>
</evidence>
<dbReference type="EMBL" id="CP014242">
    <property type="protein sequence ID" value="AMD19278.1"/>
    <property type="molecule type" value="Genomic_DNA"/>
</dbReference>
<keyword evidence="4 9" id="KW-0547">Nucleotide-binding</keyword>
<dbReference type="InterPro" id="IPR000719">
    <property type="entry name" value="Prot_kinase_dom"/>
</dbReference>
<dbReference type="InterPro" id="IPR017441">
    <property type="entry name" value="Protein_kinase_ATP_BS"/>
</dbReference>
<gene>
    <name evidence="11" type="ORF">AW171_hschr21100</name>
</gene>
<dbReference type="Gene3D" id="1.10.510.10">
    <property type="entry name" value="Transferase(Phosphotransferase) domain 1"/>
    <property type="match status" value="1"/>
</dbReference>
<dbReference type="GeneID" id="28721552"/>
<dbReference type="PROSITE" id="PS00108">
    <property type="entry name" value="PROTEIN_KINASE_ST"/>
    <property type="match status" value="1"/>
</dbReference>
<keyword evidence="12" id="KW-1185">Reference proteome</keyword>
<dbReference type="SMART" id="SM00220">
    <property type="entry name" value="S_TKc"/>
    <property type="match status" value="1"/>
</dbReference>
<evidence type="ECO:0000256" key="5">
    <source>
        <dbReference type="ARBA" id="ARBA00022777"/>
    </source>
</evidence>
<dbReference type="PANTHER" id="PTHR43895">
    <property type="entry name" value="CALCIUM/CALMODULIN-DEPENDENT PROTEIN KINASE KINASE-RELATED"/>
    <property type="match status" value="1"/>
</dbReference>
<evidence type="ECO:0000256" key="4">
    <source>
        <dbReference type="ARBA" id="ARBA00022741"/>
    </source>
</evidence>
<dbReference type="SUPFAM" id="SSF56112">
    <property type="entry name" value="Protein kinase-like (PK-like)"/>
    <property type="match status" value="1"/>
</dbReference>
<proteinExistence type="predicted"/>
<name>A0A109UXD1_9SACH</name>
<dbReference type="PROSITE" id="PS00107">
    <property type="entry name" value="PROTEIN_KINASE_ATP"/>
    <property type="match status" value="1"/>
</dbReference>
<evidence type="ECO:0000256" key="2">
    <source>
        <dbReference type="ARBA" id="ARBA00022527"/>
    </source>
</evidence>
<evidence type="ECO:0000256" key="8">
    <source>
        <dbReference type="ARBA" id="ARBA00048679"/>
    </source>
</evidence>
<evidence type="ECO:0000256" key="6">
    <source>
        <dbReference type="ARBA" id="ARBA00022840"/>
    </source>
</evidence>
<evidence type="ECO:0000256" key="9">
    <source>
        <dbReference type="PROSITE-ProRule" id="PRU10141"/>
    </source>
</evidence>
<sequence>MNFSQFAPIPQIKSLDLGETIGQGTFGFVKSAALKGDDKVIIAVKFVHIATSRANGMTDDDITREAVIHSKCSKNRNVLRVIDCDISKDYLWIAMEMADGGDLFDKIEPDVGVDADVAQFYYQQLVRAVEYLHVECGVAHRDIKPENILLDREGNLKVADFGLASQFRRKDGTKRVSRDKRGSPPYMAPEIIYSDGYYADDTDIWSIGVLLFVLLTGETPWSLPSEEDDYFRQFLMDGGNSNNGPWAKINLVELNLLRKILQPNPRKRAKLDQLRQHPWFKNRVAFANEDGVCTDPELLAKKLLCNMKVSLSDDDYISSTQEPLYNEPVQKFMATQPVANELAYLQHDSLHNGGHAFSQKSFTQNTAAKDVSLNSKYLGLAMLQFQDSSLHLPTLNFNPNKLTKFFSMEDISIILPLLESALHQSGVPVKPDLYKTFTDLRQVLGDDNVYPLSIDIKARDRKGWTLSGTICIIETAEKMKVISFGRRNGDPLEWRRLFKRITIICRAIVYTQ</sequence>
<dbReference type="Proteomes" id="UP000243052">
    <property type="component" value="Chromosome ii"/>
</dbReference>
<keyword evidence="3" id="KW-0808">Transferase</keyword>
<dbReference type="GO" id="GO:0005737">
    <property type="term" value="C:cytoplasm"/>
    <property type="evidence" value="ECO:0007669"/>
    <property type="project" value="TreeGrafter"/>
</dbReference>
<dbReference type="PROSITE" id="PS50011">
    <property type="entry name" value="PROTEIN_KINASE_DOM"/>
    <property type="match status" value="1"/>
</dbReference>
<evidence type="ECO:0000313" key="12">
    <source>
        <dbReference type="Proteomes" id="UP000243052"/>
    </source>
</evidence>
<dbReference type="RefSeq" id="XP_017986274.1">
    <property type="nucleotide sequence ID" value="XM_018130785.1"/>
</dbReference>
<dbReference type="PANTHER" id="PTHR43895:SF32">
    <property type="entry name" value="SERINE_THREONINE-PROTEIN KINASE CHK1"/>
    <property type="match status" value="1"/>
</dbReference>
<evidence type="ECO:0000256" key="7">
    <source>
        <dbReference type="ARBA" id="ARBA00047899"/>
    </source>
</evidence>
<keyword evidence="6 9" id="KW-0067">ATP-binding</keyword>
<reference evidence="11 12" key="1">
    <citation type="submission" date="2016-01" db="EMBL/GenBank/DDBJ databases">
        <title>Genome sequence of the yeast Holleya sinecauda.</title>
        <authorList>
            <person name="Dietrich F.S."/>
        </authorList>
    </citation>
    <scope>NUCLEOTIDE SEQUENCE [LARGE SCALE GENOMIC DNA]</scope>
    <source>
        <strain evidence="11 12">ATCC 58844</strain>
    </source>
</reference>
<feature type="binding site" evidence="9">
    <location>
        <position position="45"/>
    </location>
    <ligand>
        <name>ATP</name>
        <dbReference type="ChEBI" id="CHEBI:30616"/>
    </ligand>
</feature>